<dbReference type="InterPro" id="IPR015882">
    <property type="entry name" value="HEX_bac_N"/>
</dbReference>
<evidence type="ECO:0000256" key="3">
    <source>
        <dbReference type="ARBA" id="ARBA00012663"/>
    </source>
</evidence>
<dbReference type="InterPro" id="IPR052764">
    <property type="entry name" value="GH20_Enzymes"/>
</dbReference>
<proteinExistence type="inferred from homology"/>
<protein>
    <recommendedName>
        <fullName evidence="3">beta-N-acetylhexosaminidase</fullName>
        <ecNumber evidence="3">3.2.1.52</ecNumber>
    </recommendedName>
</protein>
<dbReference type="OrthoDB" id="428480at2759"/>
<keyword evidence="11" id="KW-1185">Reference proteome</keyword>
<dbReference type="Gene3D" id="3.30.379.10">
    <property type="entry name" value="Chitobiase/beta-hexosaminidase domain 2-like"/>
    <property type="match status" value="1"/>
</dbReference>
<keyword evidence="5" id="KW-0326">Glycosidase</keyword>
<gene>
    <name evidence="10" type="ORF">BXZ70DRAFT_352433</name>
</gene>
<evidence type="ECO:0000256" key="6">
    <source>
        <dbReference type="PIRSR" id="PIRSR625705-1"/>
    </source>
</evidence>
<evidence type="ECO:0000256" key="4">
    <source>
        <dbReference type="ARBA" id="ARBA00022801"/>
    </source>
</evidence>
<dbReference type="EC" id="3.2.1.52" evidence="3"/>
<evidence type="ECO:0000259" key="8">
    <source>
        <dbReference type="Pfam" id="PF00728"/>
    </source>
</evidence>
<name>A0A8K0XMU6_9AGAR</name>
<reference evidence="10" key="1">
    <citation type="journal article" date="2021" name="New Phytol.">
        <title>Evolutionary innovations through gain and loss of genes in the ectomycorrhizal Boletales.</title>
        <authorList>
            <person name="Wu G."/>
            <person name="Miyauchi S."/>
            <person name="Morin E."/>
            <person name="Kuo A."/>
            <person name="Drula E."/>
            <person name="Varga T."/>
            <person name="Kohler A."/>
            <person name="Feng B."/>
            <person name="Cao Y."/>
            <person name="Lipzen A."/>
            <person name="Daum C."/>
            <person name="Hundley H."/>
            <person name="Pangilinan J."/>
            <person name="Johnson J."/>
            <person name="Barry K."/>
            <person name="LaButti K."/>
            <person name="Ng V."/>
            <person name="Ahrendt S."/>
            <person name="Min B."/>
            <person name="Choi I.G."/>
            <person name="Park H."/>
            <person name="Plett J.M."/>
            <person name="Magnuson J."/>
            <person name="Spatafora J.W."/>
            <person name="Nagy L.G."/>
            <person name="Henrissat B."/>
            <person name="Grigoriev I.V."/>
            <person name="Yang Z.L."/>
            <person name="Xu J."/>
            <person name="Martin F.M."/>
        </authorList>
    </citation>
    <scope>NUCLEOTIDE SEQUENCE</scope>
    <source>
        <strain evidence="10">KKN 215</strain>
    </source>
</reference>
<dbReference type="EMBL" id="JAEVFJ010000025">
    <property type="protein sequence ID" value="KAH8094668.1"/>
    <property type="molecule type" value="Genomic_DNA"/>
</dbReference>
<accession>A0A8K0XMU6</accession>
<comment type="similarity">
    <text evidence="2">Belongs to the glycosyl hydrolase 20 family.</text>
</comment>
<evidence type="ECO:0000256" key="7">
    <source>
        <dbReference type="SAM" id="SignalP"/>
    </source>
</evidence>
<evidence type="ECO:0000256" key="5">
    <source>
        <dbReference type="ARBA" id="ARBA00023295"/>
    </source>
</evidence>
<feature type="domain" description="Glycoside hydrolase family 20 catalytic" evidence="8">
    <location>
        <begin position="181"/>
        <end position="512"/>
    </location>
</feature>
<dbReference type="CDD" id="cd06564">
    <property type="entry name" value="GH20_DspB_LnbB-like"/>
    <property type="match status" value="1"/>
</dbReference>
<dbReference type="AlphaFoldDB" id="A0A8K0XMU6"/>
<dbReference type="Pfam" id="PF00728">
    <property type="entry name" value="Glyco_hydro_20"/>
    <property type="match status" value="1"/>
</dbReference>
<dbReference type="Proteomes" id="UP000813824">
    <property type="component" value="Unassembled WGS sequence"/>
</dbReference>
<dbReference type="GO" id="GO:0005975">
    <property type="term" value="P:carbohydrate metabolic process"/>
    <property type="evidence" value="ECO:0007669"/>
    <property type="project" value="InterPro"/>
</dbReference>
<keyword evidence="4 10" id="KW-0378">Hydrolase</keyword>
<dbReference type="Gene3D" id="3.20.20.80">
    <property type="entry name" value="Glycosidases"/>
    <property type="match status" value="1"/>
</dbReference>
<dbReference type="SUPFAM" id="SSF55545">
    <property type="entry name" value="beta-N-acetylhexosaminidase-like domain"/>
    <property type="match status" value="1"/>
</dbReference>
<dbReference type="InterPro" id="IPR025705">
    <property type="entry name" value="Beta_hexosaminidase_sua/sub"/>
</dbReference>
<dbReference type="PANTHER" id="PTHR43678">
    <property type="entry name" value="PUTATIVE (AFU_ORTHOLOGUE AFUA_2G00640)-RELATED"/>
    <property type="match status" value="1"/>
</dbReference>
<dbReference type="PANTHER" id="PTHR43678:SF1">
    <property type="entry name" value="BETA-N-ACETYLHEXOSAMINIDASE"/>
    <property type="match status" value="1"/>
</dbReference>
<evidence type="ECO:0000313" key="10">
    <source>
        <dbReference type="EMBL" id="KAH8094668.1"/>
    </source>
</evidence>
<dbReference type="InterPro" id="IPR015883">
    <property type="entry name" value="Glyco_hydro_20_cat"/>
</dbReference>
<dbReference type="GO" id="GO:0004563">
    <property type="term" value="F:beta-N-acetylhexosaminidase activity"/>
    <property type="evidence" value="ECO:0007669"/>
    <property type="project" value="UniProtKB-EC"/>
</dbReference>
<comment type="catalytic activity">
    <reaction evidence="1">
        <text>Hydrolysis of terminal non-reducing N-acetyl-D-hexosamine residues in N-acetyl-beta-D-hexosaminides.</text>
        <dbReference type="EC" id="3.2.1.52"/>
    </reaction>
</comment>
<feature type="signal peptide" evidence="7">
    <location>
        <begin position="1"/>
        <end position="20"/>
    </location>
</feature>
<dbReference type="InterPro" id="IPR029018">
    <property type="entry name" value="Hex-like_dom2"/>
</dbReference>
<keyword evidence="7" id="KW-0732">Signal</keyword>
<dbReference type="PRINTS" id="PR00738">
    <property type="entry name" value="GLHYDRLASE20"/>
</dbReference>
<feature type="active site" description="Proton donor" evidence="6">
    <location>
        <position position="344"/>
    </location>
</feature>
<evidence type="ECO:0000313" key="11">
    <source>
        <dbReference type="Proteomes" id="UP000813824"/>
    </source>
</evidence>
<evidence type="ECO:0000259" key="9">
    <source>
        <dbReference type="Pfam" id="PF02838"/>
    </source>
</evidence>
<feature type="domain" description="Beta-hexosaminidase bacterial type N-terminal" evidence="9">
    <location>
        <begin position="27"/>
        <end position="176"/>
    </location>
</feature>
<dbReference type="InterPro" id="IPR017853">
    <property type="entry name" value="GH"/>
</dbReference>
<comment type="caution">
    <text evidence="10">The sequence shown here is derived from an EMBL/GenBank/DDBJ whole genome shotgun (WGS) entry which is preliminary data.</text>
</comment>
<organism evidence="10 11">
    <name type="scientific">Cristinia sonorae</name>
    <dbReference type="NCBI Taxonomy" id="1940300"/>
    <lineage>
        <taxon>Eukaryota</taxon>
        <taxon>Fungi</taxon>
        <taxon>Dikarya</taxon>
        <taxon>Basidiomycota</taxon>
        <taxon>Agaricomycotina</taxon>
        <taxon>Agaricomycetes</taxon>
        <taxon>Agaricomycetidae</taxon>
        <taxon>Agaricales</taxon>
        <taxon>Pleurotineae</taxon>
        <taxon>Stephanosporaceae</taxon>
        <taxon>Cristinia</taxon>
    </lineage>
</organism>
<sequence length="693" mass="76116">MHIAFTLLVGALCLATDVLGASLQPQIPSVASVSLSSASGDVFQLSELVRIVVDSKSAAKGSPSLLDFAKVFRNDLNSVTFLKTILPVETSSHNIALPNLPTIFLTIDPKKQFKLFNGKPTDEGYELTTSRNSIVVTASAPIGVWWGTRTIVQQAALAAASGSKKITFPVGKVTDAPGWEVRGFMLDVGRHWFETDFLTELCVYASFFKINEFHLHASDNLWNPDFLYGEGNEGWKNLYAAFRFQPGHGSPISGLVPRKNESWTQNDFRSMQTTCAQHGVTLVPEIDTPGHSLVINQWKPQLMERGAPDHLNLSVPETIPTIKSIWDEFLPWFTSSEVSIGADEYDAKLADDYIGFVNEMSSYIHQKSGKSIRVWGTNEPSTTLSISKNVTIQHWDFPADDIPTRLMDAGYQVINSEQAFLYLDGKTSLDNQFPQELNQDLIWSGAPGGKGWAPNIFSPTDPSNNTNIRNPNLRGSIMALWNDWGNNATTRLEIYYQLSRSLAVFGEKAWSGSEVRDTALTRAQFDAVYPVLNAAAPGQNLNRVVPSRNGVVYNFNLGFNGQTTHVDSVGPPYTMTFSVIPSSRSPSQGLLFSGIDSKLHVANLTFEATGKLYPLGYTLPLGKWTKVAIHATREYTYAVINDDASTKRFWTTTMDLWGSEMAVGNMSFAAPSKTFGGDGFSGSIKDISIVLGA</sequence>
<dbReference type="SUPFAM" id="SSF51445">
    <property type="entry name" value="(Trans)glycosidases"/>
    <property type="match status" value="1"/>
</dbReference>
<evidence type="ECO:0000256" key="2">
    <source>
        <dbReference type="ARBA" id="ARBA00006285"/>
    </source>
</evidence>
<dbReference type="Pfam" id="PF02838">
    <property type="entry name" value="Glyco_hydro_20b"/>
    <property type="match status" value="1"/>
</dbReference>
<evidence type="ECO:0000256" key="1">
    <source>
        <dbReference type="ARBA" id="ARBA00001231"/>
    </source>
</evidence>
<feature type="chain" id="PRO_5035465295" description="beta-N-acetylhexosaminidase" evidence="7">
    <location>
        <begin position="21"/>
        <end position="693"/>
    </location>
</feature>